<dbReference type="RefSeq" id="XP_024665264.1">
    <property type="nucleotide sequence ID" value="XM_024809496.1"/>
</dbReference>
<evidence type="ECO:0000313" key="3">
    <source>
        <dbReference type="Proteomes" id="UP000238350"/>
    </source>
</evidence>
<name>A0A2T0FK18_9ASCO</name>
<evidence type="ECO:0000256" key="1">
    <source>
        <dbReference type="ARBA" id="ARBA00008433"/>
    </source>
</evidence>
<reference evidence="2 3" key="1">
    <citation type="submission" date="2017-04" db="EMBL/GenBank/DDBJ databases">
        <title>Genome sequencing of [Candida] sorbophila.</title>
        <authorList>
            <person name="Ahn J.O."/>
        </authorList>
    </citation>
    <scope>NUCLEOTIDE SEQUENCE [LARGE SCALE GENOMIC DNA]</scope>
    <source>
        <strain evidence="2 3">DS02</strain>
    </source>
</reference>
<dbReference type="EMBL" id="NDIQ01000021">
    <property type="protein sequence ID" value="PRT55319.1"/>
    <property type="molecule type" value="Genomic_DNA"/>
</dbReference>
<organism evidence="2 3">
    <name type="scientific">Wickerhamiella sorbophila</name>
    <dbReference type="NCBI Taxonomy" id="45607"/>
    <lineage>
        <taxon>Eukaryota</taxon>
        <taxon>Fungi</taxon>
        <taxon>Dikarya</taxon>
        <taxon>Ascomycota</taxon>
        <taxon>Saccharomycotina</taxon>
        <taxon>Dipodascomycetes</taxon>
        <taxon>Dipodascales</taxon>
        <taxon>Trichomonascaceae</taxon>
        <taxon>Wickerhamiella</taxon>
    </lineage>
</organism>
<dbReference type="STRING" id="45607.A0A2T0FK18"/>
<gene>
    <name evidence="2" type="ORF">B9G98_02939</name>
</gene>
<dbReference type="Proteomes" id="UP000238350">
    <property type="component" value="Unassembled WGS sequence"/>
</dbReference>
<dbReference type="GO" id="GO:0005774">
    <property type="term" value="C:vacuolar membrane"/>
    <property type="evidence" value="ECO:0007669"/>
    <property type="project" value="TreeGrafter"/>
</dbReference>
<dbReference type="OrthoDB" id="338854at2759"/>
<dbReference type="GO" id="GO:1904262">
    <property type="term" value="P:negative regulation of TORC1 signaling"/>
    <property type="evidence" value="ECO:0007669"/>
    <property type="project" value="TreeGrafter"/>
</dbReference>
<dbReference type="PANTHER" id="PTHR12991:SF10">
    <property type="entry name" value="GATOR COMPLEX PROTEIN NPRL2"/>
    <property type="match status" value="1"/>
</dbReference>
<dbReference type="GeneID" id="36516687"/>
<sequence>MGNVNGFPPILGVFYAIFHPTQGSKVVCQIPDGSVIPTSTVEVEEPLLPFDLLKNYLIPKSSLCNRLVGIKYKEKYIMGYPVNIIGQDYERNSFTFNFVFIFPSAEGVGPYEVAIQRLAKMFTALEHQSRFLSNPHNVYRIDSILEQMFQDLNNYSECQIPIDEANRVNIKLFPVLEPPPNIEGHHVPIPTVQLSDLRDESWDPTMDRIIPYINGINSVRRISDMAEADFSFTKECIQYLIHYDCVILIGIVQFSNIYACSPNVRNIATDASMYRELCGFIYQKTLSNNRRSSNSQSSVPSDGDHVSTPLSASSIPGYTLQLSPAEVLKLYCSLRQGVNLCTWYTEHAELFRNIDLRRFLTFGVIKELIHRVHAFQIYEPWILAARLGKSYHVPGDFVIRRALEENDIQETLDGIDAVRKCFRVPCSVDALCSDLRAPRAKVVKLLRGLGEFTIINR</sequence>
<evidence type="ECO:0000313" key="2">
    <source>
        <dbReference type="EMBL" id="PRT55319.1"/>
    </source>
</evidence>
<dbReference type="Pfam" id="PF06218">
    <property type="entry name" value="NPR2"/>
    <property type="match status" value="1"/>
</dbReference>
<dbReference type="GO" id="GO:0010508">
    <property type="term" value="P:positive regulation of autophagy"/>
    <property type="evidence" value="ECO:0007669"/>
    <property type="project" value="TreeGrafter"/>
</dbReference>
<keyword evidence="3" id="KW-1185">Reference proteome</keyword>
<dbReference type="InterPro" id="IPR009348">
    <property type="entry name" value="NPR2-like"/>
</dbReference>
<dbReference type="GO" id="GO:1990130">
    <property type="term" value="C:GATOR1 complex"/>
    <property type="evidence" value="ECO:0007669"/>
    <property type="project" value="TreeGrafter"/>
</dbReference>
<accession>A0A2T0FK18</accession>
<dbReference type="PANTHER" id="PTHR12991">
    <property type="entry name" value="NITROGEN PERMEASE REGULATOR 2/TUMOR SUPPRESSOR CANDIDATE 4"/>
    <property type="match status" value="1"/>
</dbReference>
<protein>
    <submittedName>
        <fullName evidence="2">Nitrogen permease regulator 2</fullName>
    </submittedName>
</protein>
<comment type="caution">
    <text evidence="2">The sequence shown here is derived from an EMBL/GenBank/DDBJ whole genome shotgun (WGS) entry which is preliminary data.</text>
</comment>
<dbReference type="GO" id="GO:0005096">
    <property type="term" value="F:GTPase activator activity"/>
    <property type="evidence" value="ECO:0007669"/>
    <property type="project" value="TreeGrafter"/>
</dbReference>
<comment type="similarity">
    <text evidence="1">Belongs to the NPR2 family.</text>
</comment>
<proteinExistence type="inferred from homology"/>
<dbReference type="AlphaFoldDB" id="A0A2T0FK18"/>